<dbReference type="CDD" id="cd22411">
    <property type="entry name" value="KH-I_Vigilin_rpt8"/>
    <property type="match status" value="1"/>
</dbReference>
<dbReference type="Pfam" id="PF24668">
    <property type="entry name" value="KH_Vigilin"/>
    <property type="match status" value="1"/>
</dbReference>
<evidence type="ECO:0000256" key="7">
    <source>
        <dbReference type="SAM" id="MobiDB-lite"/>
    </source>
</evidence>
<feature type="domain" description="K Homology" evidence="8">
    <location>
        <begin position="201"/>
        <end position="269"/>
    </location>
</feature>
<dbReference type="CDD" id="cd22405">
    <property type="entry name" value="KH-I_Vigilin_rpt1"/>
    <property type="match status" value="1"/>
</dbReference>
<evidence type="ECO:0000259" key="8">
    <source>
        <dbReference type="SMART" id="SM00322"/>
    </source>
</evidence>
<dbReference type="CDD" id="cd22410">
    <property type="entry name" value="KH-I_Vigilin_rpt7"/>
    <property type="match status" value="1"/>
</dbReference>
<dbReference type="CDD" id="cd22417">
    <property type="entry name" value="KH-I_Vigilin_rpt14"/>
    <property type="match status" value="1"/>
</dbReference>
<keyword evidence="10" id="KW-1185">Reference proteome</keyword>
<dbReference type="CDD" id="cd22413">
    <property type="entry name" value="KH-I_Vigilin_rpt10"/>
    <property type="match status" value="1"/>
</dbReference>
<keyword evidence="3" id="KW-0677">Repeat</keyword>
<feature type="domain" description="K Homology" evidence="8">
    <location>
        <begin position="628"/>
        <end position="697"/>
    </location>
</feature>
<feature type="domain" description="K Homology" evidence="8">
    <location>
        <begin position="129"/>
        <end position="197"/>
    </location>
</feature>
<dbReference type="SMART" id="SM00322">
    <property type="entry name" value="KH"/>
    <property type="match status" value="14"/>
</dbReference>
<dbReference type="Pfam" id="PF00013">
    <property type="entry name" value="KH_1"/>
    <property type="match status" value="14"/>
</dbReference>
<dbReference type="GO" id="GO:0003729">
    <property type="term" value="F:mRNA binding"/>
    <property type="evidence" value="ECO:0007669"/>
    <property type="project" value="TreeGrafter"/>
</dbReference>
<dbReference type="PANTHER" id="PTHR10627:SF31">
    <property type="entry name" value="DODECA-SATELLITE-BINDING PROTEIN 1, ISOFORM A"/>
    <property type="match status" value="1"/>
</dbReference>
<keyword evidence="4 5" id="KW-0694">RNA-binding</keyword>
<feature type="domain" description="K Homology" evidence="8">
    <location>
        <begin position="343"/>
        <end position="409"/>
    </location>
</feature>
<dbReference type="PANTHER" id="PTHR10627">
    <property type="entry name" value="SCP160"/>
    <property type="match status" value="1"/>
</dbReference>
<keyword evidence="2" id="KW-0963">Cytoplasm</keyword>
<feature type="domain" description="K Homology" evidence="8">
    <location>
        <begin position="274"/>
        <end position="342"/>
    </location>
</feature>
<evidence type="ECO:0000256" key="1">
    <source>
        <dbReference type="ARBA" id="ARBA00004496"/>
    </source>
</evidence>
<protein>
    <recommendedName>
        <fullName evidence="8">K Homology domain-containing protein</fullName>
    </recommendedName>
</protein>
<evidence type="ECO:0000313" key="9">
    <source>
        <dbReference type="EMBL" id="CAG9865085.1"/>
    </source>
</evidence>
<dbReference type="CDD" id="cd22412">
    <property type="entry name" value="KH-I_Vigilin_rpt9"/>
    <property type="match status" value="1"/>
</dbReference>
<feature type="compositionally biased region" description="Polar residues" evidence="7">
    <location>
        <begin position="1179"/>
        <end position="1188"/>
    </location>
</feature>
<evidence type="ECO:0000256" key="4">
    <source>
        <dbReference type="ARBA" id="ARBA00022884"/>
    </source>
</evidence>
<dbReference type="Gene3D" id="3.30.1370.10">
    <property type="entry name" value="K Homology domain, type 1"/>
    <property type="match status" value="14"/>
</dbReference>
<dbReference type="CDD" id="cd22408">
    <property type="entry name" value="KH-I_Vigilin_rpt4"/>
    <property type="match status" value="1"/>
</dbReference>
<dbReference type="SUPFAM" id="SSF54791">
    <property type="entry name" value="Eukaryotic type KH-domain (KH-domain type I)"/>
    <property type="match status" value="13"/>
</dbReference>
<evidence type="ECO:0000256" key="3">
    <source>
        <dbReference type="ARBA" id="ARBA00022737"/>
    </source>
</evidence>
<feature type="domain" description="K Homology" evidence="8">
    <location>
        <begin position="414"/>
        <end position="478"/>
    </location>
</feature>
<dbReference type="CDD" id="cd22416">
    <property type="entry name" value="KH-I_Vigilin_rpt13"/>
    <property type="match status" value="1"/>
</dbReference>
<dbReference type="GO" id="GO:0010468">
    <property type="term" value="P:regulation of gene expression"/>
    <property type="evidence" value="ECO:0007669"/>
    <property type="project" value="UniProtKB-ARBA"/>
</dbReference>
<reference evidence="9" key="1">
    <citation type="submission" date="2022-01" db="EMBL/GenBank/DDBJ databases">
        <authorList>
            <person name="King R."/>
        </authorList>
    </citation>
    <scope>NUCLEOTIDE SEQUENCE</scope>
</reference>
<feature type="domain" description="K Homology" evidence="8">
    <location>
        <begin position="848"/>
        <end position="936"/>
    </location>
</feature>
<dbReference type="OrthoDB" id="10027144at2759"/>
<feature type="coiled-coil region" evidence="6">
    <location>
        <begin position="456"/>
        <end position="483"/>
    </location>
</feature>
<dbReference type="CDD" id="cd22414">
    <property type="entry name" value="KH-I_Vigilin_rpt11"/>
    <property type="match status" value="1"/>
</dbReference>
<dbReference type="PROSITE" id="PS50084">
    <property type="entry name" value="KH_TYPE_1"/>
    <property type="match status" value="14"/>
</dbReference>
<evidence type="ECO:0000256" key="6">
    <source>
        <dbReference type="SAM" id="Coils"/>
    </source>
</evidence>
<evidence type="ECO:0000256" key="5">
    <source>
        <dbReference type="PROSITE-ProRule" id="PRU00117"/>
    </source>
</evidence>
<proteinExistence type="predicted"/>
<feature type="domain" description="K Homology" evidence="8">
    <location>
        <begin position="1015"/>
        <end position="1084"/>
    </location>
</feature>
<dbReference type="FunFam" id="3.30.1370.10:FF:000018">
    <property type="entry name" value="vigilin isoform X1"/>
    <property type="match status" value="1"/>
</dbReference>
<dbReference type="InterPro" id="IPR004088">
    <property type="entry name" value="KH_dom_type_1"/>
</dbReference>
<dbReference type="CDD" id="cd22407">
    <property type="entry name" value="KH-I_Vigilin_rpt3"/>
    <property type="match status" value="1"/>
</dbReference>
<feature type="coiled-coil region" evidence="6">
    <location>
        <begin position="605"/>
        <end position="632"/>
    </location>
</feature>
<dbReference type="Proteomes" id="UP001153712">
    <property type="component" value="Chromosome 9"/>
</dbReference>
<feature type="domain" description="K Homology" evidence="8">
    <location>
        <begin position="1088"/>
        <end position="1157"/>
    </location>
</feature>
<accession>A0A9N9TTY9</accession>
<dbReference type="InterPro" id="IPR036612">
    <property type="entry name" value="KH_dom_type_1_sf"/>
</dbReference>
<dbReference type="CDD" id="cd22406">
    <property type="entry name" value="KH-I_Vigilin_rpt2"/>
    <property type="match status" value="1"/>
</dbReference>
<dbReference type="InterPro" id="IPR004087">
    <property type="entry name" value="KH_dom"/>
</dbReference>
<feature type="coiled-coil region" evidence="6">
    <location>
        <begin position="756"/>
        <end position="783"/>
    </location>
</feature>
<dbReference type="CDD" id="cd02394">
    <property type="entry name" value="KH-I_Vigilin_rpt6"/>
    <property type="match status" value="1"/>
</dbReference>
<name>A0A9N9TTY9_PHYSR</name>
<feature type="domain" description="K Homology" evidence="8">
    <location>
        <begin position="775"/>
        <end position="844"/>
    </location>
</feature>
<organism evidence="9 10">
    <name type="scientific">Phyllotreta striolata</name>
    <name type="common">Striped flea beetle</name>
    <name type="synonym">Crioceris striolata</name>
    <dbReference type="NCBI Taxonomy" id="444603"/>
    <lineage>
        <taxon>Eukaryota</taxon>
        <taxon>Metazoa</taxon>
        <taxon>Ecdysozoa</taxon>
        <taxon>Arthropoda</taxon>
        <taxon>Hexapoda</taxon>
        <taxon>Insecta</taxon>
        <taxon>Pterygota</taxon>
        <taxon>Neoptera</taxon>
        <taxon>Endopterygota</taxon>
        <taxon>Coleoptera</taxon>
        <taxon>Polyphaga</taxon>
        <taxon>Cucujiformia</taxon>
        <taxon>Chrysomeloidea</taxon>
        <taxon>Chrysomelidae</taxon>
        <taxon>Galerucinae</taxon>
        <taxon>Alticini</taxon>
        <taxon>Phyllotreta</taxon>
    </lineage>
</organism>
<sequence length="1249" mass="140163">MQQPVMDGGAAYEPSIRSYDDLFPALPESTPQQLNNATAGKWGSIDNNKMRVGSSTITQVFRVPHEERKLDVQKFGEGESNHTCGNIMKETGAHIEISHAKDQSLTFLVTGKQNEVLEARRKILTHFQTQANKKISIPKEHHRWILGKKGERLRDLEKSTATKISIPPMSEASDIIVITGTKEGIEKAEHEIRVTSDQQSKKASERLNIPRHFHPFITGPFNQDLNSLMAETGAKINVPPPSANKDEIFIAGEKEGVMAAKNKIEELYQRLDKKLRTVSVEVPKAQHKYVIGPKGSTIQEILQTTGVSVEIPQTDSPLGTITLRGPHDKLGPALNVVYEKANSVRSSDVDAPSWIHKYIIGRKGASIKEITQNLTKVHVEFTGKDDKIKIEGPPDEVEKAQEQLEKIAKDLLGKMTFVEIHVDPRLFKHIIGKSGANINKLKEEFNVLINIEESGLVRIEGNVNDVASTRAELEQRVFKLENEKEKDVIIEQRHYKSIIGVKGEKIKDIKDKFNQVQIFFPGAGERNDIVKVRGPKEDVDKCARYLEKLVKELNESSYSVDLPIYKQFHKNIIGKGGANIRKIRNETGTKIDLPAEGDVNDSITITGKRENVEEACEKIRRIQDNLENIVTEEITIAPKFYNSLIGAKGKLIRSIMDDCGGVTIKFPTADSKSDKVTIRGPKDDVDKAKVQLLELANERQLASYSVEVRAKHQQHKFLIGKNGANIKKIRDSTGARIIFPSETDDDKEIITIIGKKESVEEAKAALESKIKNIDNKIESTMQVDQRHHKHFVARRGEVLNKISEECGIDTISFPRSGIDSDCVVLKGPKECIDAAKQRINEIIADLESMVTMDCIIPQKHHRTVMGKGGHKVQNITSDYDVQIKFPERDNQEEYFNYEQMNGDVNTEPVRQCDVIKITGKESNCLQAKQALLDLVPVTISVDVPYDLHRSIIGQKGRDVKELMDRFDVHIVLSPQKVREDVIKITGTPRNVEDAKEALLDKVKELEADKKERELKSYALQVEVPPEYHPKIIGKKGAVITKIRKDHDVQITFPKIGDPEESIITITGYEQNAHDAKADILKIVNELNDLAKEEIQIDRNVHPRLIGAKGRNIRKIMEDYNVDIKFARKEDPDPNLVIITGPEESVLEAKDYLLNLGEEYLQDYEELQTRDRLHTLSSHFEQTGGQPVNNRHDGGPNNGFVVQGGPWEQQRAAAAPNTASVTEFPSINSNQEESFHAAPAPMAGAWGSRR</sequence>
<dbReference type="EMBL" id="OU900102">
    <property type="protein sequence ID" value="CAG9865085.1"/>
    <property type="molecule type" value="Genomic_DNA"/>
</dbReference>
<evidence type="ECO:0000256" key="2">
    <source>
        <dbReference type="ARBA" id="ARBA00022490"/>
    </source>
</evidence>
<feature type="region of interest" description="Disordered" evidence="7">
    <location>
        <begin position="1179"/>
        <end position="1203"/>
    </location>
</feature>
<feature type="domain" description="K Homology" evidence="8">
    <location>
        <begin position="937"/>
        <end position="1003"/>
    </location>
</feature>
<dbReference type="CDD" id="cd22418">
    <property type="entry name" value="KH-I_Vigilin_rpt15"/>
    <property type="match status" value="1"/>
</dbReference>
<dbReference type="InterPro" id="IPR057778">
    <property type="entry name" value="KH_Vigilin_N"/>
</dbReference>
<feature type="domain" description="K Homology" evidence="8">
    <location>
        <begin position="702"/>
        <end position="771"/>
    </location>
</feature>
<gene>
    <name evidence="9" type="ORF">PHYEVI_LOCUS11330</name>
</gene>
<dbReference type="AlphaFoldDB" id="A0A9N9TTY9"/>
<keyword evidence="6" id="KW-0175">Coiled coil</keyword>
<feature type="domain" description="K Homology" evidence="8">
    <location>
        <begin position="556"/>
        <end position="624"/>
    </location>
</feature>
<dbReference type="CDD" id="cd22409">
    <property type="entry name" value="KH-I_Vigilin_rpt5"/>
    <property type="match status" value="1"/>
</dbReference>
<comment type="subcellular location">
    <subcellularLocation>
        <location evidence="1">Cytoplasm</location>
    </subcellularLocation>
</comment>
<feature type="region of interest" description="Disordered" evidence="7">
    <location>
        <begin position="1225"/>
        <end position="1249"/>
    </location>
</feature>
<evidence type="ECO:0000313" key="10">
    <source>
        <dbReference type="Proteomes" id="UP001153712"/>
    </source>
</evidence>
<feature type="domain" description="K Homology" evidence="8">
    <location>
        <begin position="482"/>
        <end position="551"/>
    </location>
</feature>